<name>A0A7Y3TZ64_9GAMM</name>
<reference evidence="2 3" key="1">
    <citation type="submission" date="2020-05" db="EMBL/GenBank/DDBJ databases">
        <authorList>
            <person name="Ruan W."/>
            <person name="Jeon C.O."/>
            <person name="Chun B.H."/>
        </authorList>
    </citation>
    <scope>NUCLEOTIDE SEQUENCE [LARGE SCALE GENOMIC DNA]</scope>
    <source>
        <strain evidence="2 3">TBZ9</strain>
    </source>
</reference>
<dbReference type="AlphaFoldDB" id="A0A7Y3TZ64"/>
<dbReference type="Proteomes" id="UP000588806">
    <property type="component" value="Unassembled WGS sequence"/>
</dbReference>
<gene>
    <name evidence="2" type="ORF">HLB35_16260</name>
</gene>
<keyword evidence="3" id="KW-1185">Reference proteome</keyword>
<evidence type="ECO:0000256" key="1">
    <source>
        <dbReference type="SAM" id="Phobius"/>
    </source>
</evidence>
<keyword evidence="1" id="KW-0812">Transmembrane</keyword>
<dbReference type="RefSeq" id="WP_171703388.1">
    <property type="nucleotide sequence ID" value="NZ_JABFHI010000019.1"/>
</dbReference>
<dbReference type="EMBL" id="JABFHI010000019">
    <property type="protein sequence ID" value="NOG32936.1"/>
    <property type="molecule type" value="Genomic_DNA"/>
</dbReference>
<evidence type="ECO:0008006" key="4">
    <source>
        <dbReference type="Google" id="ProtNLM"/>
    </source>
</evidence>
<feature type="transmembrane region" description="Helical" evidence="1">
    <location>
        <begin position="66"/>
        <end position="88"/>
    </location>
</feature>
<accession>A0A7Y3TZ64</accession>
<proteinExistence type="predicted"/>
<keyword evidence="1" id="KW-0472">Membrane</keyword>
<sequence length="144" mass="16285">MGVNSNLKQQLAEQFRQESATIHSATSEQLNAMQSELQSTYKSALRTIEADIQTESKALGRRFRHLMLLPSLLLVMISVAISAGAWAFTQYQYQAIQENRQTLLELDTSGVELIERNGTEYLLMPMDAKARQLESGQIYIEMGR</sequence>
<keyword evidence="1" id="KW-1133">Transmembrane helix</keyword>
<evidence type="ECO:0000313" key="3">
    <source>
        <dbReference type="Proteomes" id="UP000588806"/>
    </source>
</evidence>
<protein>
    <recommendedName>
        <fullName evidence="4">Mobilization protein</fullName>
    </recommendedName>
</protein>
<comment type="caution">
    <text evidence="2">The sequence shown here is derived from an EMBL/GenBank/DDBJ whole genome shotgun (WGS) entry which is preliminary data.</text>
</comment>
<evidence type="ECO:0000313" key="2">
    <source>
        <dbReference type="EMBL" id="NOG32936.1"/>
    </source>
</evidence>
<reference evidence="2 3" key="2">
    <citation type="submission" date="2020-06" db="EMBL/GenBank/DDBJ databases">
        <title>Halomonas songnenensis sp. nov., a moderately halophilic bacterium isolated from saline and alkaline soils.</title>
        <authorList>
            <person name="Jiang J."/>
            <person name="Pan Y."/>
        </authorList>
    </citation>
    <scope>NUCLEOTIDE SEQUENCE [LARGE SCALE GENOMIC DNA]</scope>
    <source>
        <strain evidence="2 3">TBZ9</strain>
    </source>
</reference>
<organism evidence="2 3">
    <name type="scientific">Vreelandella azerica</name>
    <dbReference type="NCBI Taxonomy" id="2732867"/>
    <lineage>
        <taxon>Bacteria</taxon>
        <taxon>Pseudomonadati</taxon>
        <taxon>Pseudomonadota</taxon>
        <taxon>Gammaproteobacteria</taxon>
        <taxon>Oceanospirillales</taxon>
        <taxon>Halomonadaceae</taxon>
        <taxon>Vreelandella</taxon>
    </lineage>
</organism>